<keyword evidence="1" id="KW-0472">Membrane</keyword>
<dbReference type="OrthoDB" id="8751915at2"/>
<feature type="transmembrane region" description="Helical" evidence="1">
    <location>
        <begin position="125"/>
        <end position="144"/>
    </location>
</feature>
<feature type="transmembrane region" description="Helical" evidence="1">
    <location>
        <begin position="466"/>
        <end position="489"/>
    </location>
</feature>
<evidence type="ECO:0000256" key="1">
    <source>
        <dbReference type="SAM" id="Phobius"/>
    </source>
</evidence>
<feature type="transmembrane region" description="Helical" evidence="1">
    <location>
        <begin position="156"/>
        <end position="179"/>
    </location>
</feature>
<evidence type="ECO:0000313" key="2">
    <source>
        <dbReference type="EMBL" id="PWF46661.1"/>
    </source>
</evidence>
<feature type="transmembrane region" description="Helical" evidence="1">
    <location>
        <begin position="248"/>
        <end position="271"/>
    </location>
</feature>
<feature type="transmembrane region" description="Helical" evidence="1">
    <location>
        <begin position="421"/>
        <end position="445"/>
    </location>
</feature>
<feature type="transmembrane region" description="Helical" evidence="1">
    <location>
        <begin position="396"/>
        <end position="415"/>
    </location>
</feature>
<feature type="transmembrane region" description="Helical" evidence="1">
    <location>
        <begin position="191"/>
        <end position="211"/>
    </location>
</feature>
<feature type="transmembrane region" description="Helical" evidence="1">
    <location>
        <begin position="351"/>
        <end position="375"/>
    </location>
</feature>
<organism evidence="2 3">
    <name type="scientific">Massilia glaciei</name>
    <dbReference type="NCBI Taxonomy" id="1524097"/>
    <lineage>
        <taxon>Bacteria</taxon>
        <taxon>Pseudomonadati</taxon>
        <taxon>Pseudomonadota</taxon>
        <taxon>Betaproteobacteria</taxon>
        <taxon>Burkholderiales</taxon>
        <taxon>Oxalobacteraceae</taxon>
        <taxon>Telluria group</taxon>
        <taxon>Massilia</taxon>
    </lineage>
</organism>
<accession>A0A2U2HIS2</accession>
<dbReference type="EMBL" id="PXWF02000243">
    <property type="protein sequence ID" value="PWF46661.1"/>
    <property type="molecule type" value="Genomic_DNA"/>
</dbReference>
<keyword evidence="3" id="KW-1185">Reference proteome</keyword>
<gene>
    <name evidence="2" type="ORF">C7C56_015970</name>
</gene>
<protein>
    <submittedName>
        <fullName evidence="2">Uncharacterized protein</fullName>
    </submittedName>
</protein>
<proteinExistence type="predicted"/>
<feature type="transmembrane region" description="Helical" evidence="1">
    <location>
        <begin position="74"/>
        <end position="94"/>
    </location>
</feature>
<dbReference type="AlphaFoldDB" id="A0A2U2HIS2"/>
<sequence length="521" mass="54828">MTLAPGGALWLLWHEFRIFLYGLNATLNKGAAGRHMNKRNIAVWCVLTLLLHGIAFAMLLPLNGGGGRTLAPQMAMVATLVLAVLFTLMLSGALKFSVEALFERGDLDLLLSSPISSRSIFTARLAAVAGGVAGLFLFFLAPFANAGLALGQFHWLAIYPSIIGMAAISASVAMLLTLALVRALGVRRTRVVAQVLGALSGTMVFLFSQLFSDAFGSATAGVMARIKPMLAPGRWLGPESWAWLPGQAVLGAPLPLLCLVMAALAMFLLTVRWTHGFFVRGLQQAVSTVRASERPAGELRFHFDTSLTRIVLRKEMRLILRDPQLISQVLLQLLFILPLGGMLIVKGSSALVGMAAGLAFLCGSLAAALAWVTIAAEDAPDLLRAAPCGQGTIRRAKLAAAALPSLALMVPPLLWTGLSQPLASALMFLLAGGASLSAPLIVHWLARPAARGSFNARGKGNVLCTAFELVGNICWAALAYLVLAVATGALAPMPFLFVAGAIAGILAGMLGLGYLLRLRPA</sequence>
<name>A0A2U2HIS2_9BURK</name>
<dbReference type="RefSeq" id="WP_106758368.1">
    <property type="nucleotide sequence ID" value="NZ_PXWF02000243.1"/>
</dbReference>
<comment type="caution">
    <text evidence="2">The sequence shown here is derived from an EMBL/GenBank/DDBJ whole genome shotgun (WGS) entry which is preliminary data.</text>
</comment>
<feature type="transmembrane region" description="Helical" evidence="1">
    <location>
        <begin position="495"/>
        <end position="516"/>
    </location>
</feature>
<reference evidence="2 3" key="1">
    <citation type="submission" date="2018-04" db="EMBL/GenBank/DDBJ databases">
        <title>Massilia violaceinigra sp. nov., a novel purple-pigmented bacterium isolated from Tianshan glacier, Xinjiang, China.</title>
        <authorList>
            <person name="Wang H."/>
        </authorList>
    </citation>
    <scope>NUCLEOTIDE SEQUENCE [LARGE SCALE GENOMIC DNA]</scope>
    <source>
        <strain evidence="2 3">B448-2</strain>
    </source>
</reference>
<keyword evidence="1" id="KW-1133">Transmembrane helix</keyword>
<evidence type="ECO:0000313" key="3">
    <source>
        <dbReference type="Proteomes" id="UP000241421"/>
    </source>
</evidence>
<feature type="transmembrane region" description="Helical" evidence="1">
    <location>
        <begin position="325"/>
        <end position="345"/>
    </location>
</feature>
<feature type="transmembrane region" description="Helical" evidence="1">
    <location>
        <begin position="41"/>
        <end position="62"/>
    </location>
</feature>
<dbReference type="Proteomes" id="UP000241421">
    <property type="component" value="Unassembled WGS sequence"/>
</dbReference>
<keyword evidence="1" id="KW-0812">Transmembrane</keyword>